<dbReference type="RefSeq" id="WP_244020817.1">
    <property type="nucleotide sequence ID" value="NZ_JALHLF010000038.1"/>
</dbReference>
<comment type="caution">
    <text evidence="1">The sequence shown here is derived from an EMBL/GenBank/DDBJ whole genome shotgun (WGS) entry which is preliminary data.</text>
</comment>
<gene>
    <name evidence="1" type="ORF">MTR62_11150</name>
</gene>
<evidence type="ECO:0000313" key="2">
    <source>
        <dbReference type="Proteomes" id="UP001162881"/>
    </source>
</evidence>
<accession>A0ABT0BDX0</accession>
<dbReference type="Proteomes" id="UP001162881">
    <property type="component" value="Unassembled WGS sequence"/>
</dbReference>
<keyword evidence="2" id="KW-1185">Reference proteome</keyword>
<evidence type="ECO:0000313" key="1">
    <source>
        <dbReference type="EMBL" id="MCJ2183244.1"/>
    </source>
</evidence>
<dbReference type="EMBL" id="JALHLF010000038">
    <property type="protein sequence ID" value="MCJ2183244.1"/>
    <property type="molecule type" value="Genomic_DNA"/>
</dbReference>
<proteinExistence type="predicted"/>
<organism evidence="1 2">
    <name type="scientific">Novosphingobium organovorum</name>
    <dbReference type="NCBI Taxonomy" id="2930092"/>
    <lineage>
        <taxon>Bacteria</taxon>
        <taxon>Pseudomonadati</taxon>
        <taxon>Pseudomonadota</taxon>
        <taxon>Alphaproteobacteria</taxon>
        <taxon>Sphingomonadales</taxon>
        <taxon>Sphingomonadaceae</taxon>
        <taxon>Novosphingobium</taxon>
    </lineage>
</organism>
<protein>
    <submittedName>
        <fullName evidence="1">Uncharacterized protein</fullName>
    </submittedName>
</protein>
<name>A0ABT0BDX0_9SPHN</name>
<feature type="non-terminal residue" evidence="1">
    <location>
        <position position="86"/>
    </location>
</feature>
<sequence length="86" mass="8249">MRLITALLAYRSVRPVAAQAGGVQVASAPGSVGAASVSHQSVPVGAAPGLLQSASYDPGFFLSPGAAGYQGGSLVAAPRSALQAGG</sequence>
<reference evidence="1" key="1">
    <citation type="submission" date="2022-03" db="EMBL/GenBank/DDBJ databases">
        <title>Identification of a novel bacterium isolated from mangrove sediments.</title>
        <authorList>
            <person name="Pan X."/>
        </authorList>
    </citation>
    <scope>NUCLEOTIDE SEQUENCE</scope>
    <source>
        <strain evidence="1">B1949</strain>
    </source>
</reference>